<dbReference type="STRING" id="1214101.BN159_4222"/>
<evidence type="ECO:0000313" key="1">
    <source>
        <dbReference type="EMBL" id="CCK28601.1"/>
    </source>
</evidence>
<dbReference type="AlphaFoldDB" id="K4QWY5"/>
<dbReference type="Proteomes" id="UP000008043">
    <property type="component" value="Chromosome"/>
</dbReference>
<dbReference type="Gene3D" id="3.90.1150.30">
    <property type="match status" value="1"/>
</dbReference>
<evidence type="ECO:0000313" key="2">
    <source>
        <dbReference type="Proteomes" id="UP000008043"/>
    </source>
</evidence>
<proteinExistence type="predicted"/>
<dbReference type="SUPFAM" id="SSF142906">
    <property type="entry name" value="YjbR-like"/>
    <property type="match status" value="1"/>
</dbReference>
<dbReference type="Pfam" id="PF04237">
    <property type="entry name" value="YjbR"/>
    <property type="match status" value="1"/>
</dbReference>
<dbReference type="RefSeq" id="WP_015658951.1">
    <property type="nucleotide sequence ID" value="NC_020504.1"/>
</dbReference>
<reference evidence="1 2" key="1">
    <citation type="journal article" date="2012" name="J. Bacteriol.">
        <title>Genome sequence of the bacterium Streptomyces davawensis JCM 4913 and heterologous production of the unique antibiotic roseoflavin.</title>
        <authorList>
            <person name="Jankowitsch F."/>
            <person name="Schwarz J."/>
            <person name="Ruckert C."/>
            <person name="Gust B."/>
            <person name="Szczepanowski R."/>
            <person name="Blom J."/>
            <person name="Pelzer S."/>
            <person name="Kalinowski J."/>
            <person name="Mack M."/>
        </authorList>
    </citation>
    <scope>NUCLEOTIDE SEQUENCE [LARGE SCALE GENOMIC DNA]</scope>
    <source>
        <strain evidence="2">DSM 101723 / JCM 4913 / KCC S-0913 / 768</strain>
    </source>
</reference>
<sequence>MAVTVEEVRAHALTLPRTHEALVRDRVKFRVGRIVYVAFSQDETVMGFAYPKEERAALVASEPEKFAMPAPRDERFNWVRVRLAAIDAEEMREIVTEAWRMVVPRKVASEHLGNSSRPIIDPPAFADLRAAADVFNGYADIDRSWLTLRERTRPALDLARADHREALLRWLNSWGCRIRYPREGEPAPFDTGLAGWWTTWADALPGGTLADLDDTAAAAFGRAYGDLVRLPVSAGRTARSLGPTAAAKTLYALRPEAVMAWDAAIAERLHGTRDAAAFTRHLLLGRDWARAVLKETGAAEAALPGLVGRPEVPLSKILDEYLYVRFSRKH</sequence>
<dbReference type="KEGG" id="sdv:BN159_4222"/>
<accession>K4QWY5</accession>
<dbReference type="InterPro" id="IPR038056">
    <property type="entry name" value="YjbR-like_sf"/>
</dbReference>
<protein>
    <recommendedName>
        <fullName evidence="3">MmcQ/YjbR family DNA-binding protein</fullName>
    </recommendedName>
</protein>
<dbReference type="eggNOG" id="COG3801">
    <property type="taxonomic scope" value="Bacteria"/>
</dbReference>
<name>K4QWY5_STRDJ</name>
<keyword evidence="2" id="KW-1185">Reference proteome</keyword>
<gene>
    <name evidence="1" type="ORF">BN159_4222</name>
</gene>
<dbReference type="EMBL" id="HE971709">
    <property type="protein sequence ID" value="CCK28601.1"/>
    <property type="molecule type" value="Genomic_DNA"/>
</dbReference>
<organism evidence="1 2">
    <name type="scientific">Streptomyces davaonensis (strain DSM 101723 / JCM 4913 / KCC S-0913 / 768)</name>
    <dbReference type="NCBI Taxonomy" id="1214101"/>
    <lineage>
        <taxon>Bacteria</taxon>
        <taxon>Bacillati</taxon>
        <taxon>Actinomycetota</taxon>
        <taxon>Actinomycetes</taxon>
        <taxon>Kitasatosporales</taxon>
        <taxon>Streptomycetaceae</taxon>
        <taxon>Streptomyces</taxon>
    </lineage>
</organism>
<dbReference type="OrthoDB" id="6167040at2"/>
<dbReference type="HOGENOM" id="CLU_841776_0_0_11"/>
<dbReference type="InterPro" id="IPR058532">
    <property type="entry name" value="YjbR/MT2646/Rv2570-like"/>
</dbReference>
<evidence type="ECO:0008006" key="3">
    <source>
        <dbReference type="Google" id="ProtNLM"/>
    </source>
</evidence>
<dbReference type="PATRIC" id="fig|1214101.3.peg.4277"/>